<feature type="transmembrane region" description="Helical" evidence="2">
    <location>
        <begin position="133"/>
        <end position="153"/>
    </location>
</feature>
<dbReference type="EMBL" id="BMIL01000004">
    <property type="protein sequence ID" value="GGC61816.1"/>
    <property type="molecule type" value="Genomic_DNA"/>
</dbReference>
<proteinExistence type="predicted"/>
<protein>
    <submittedName>
        <fullName evidence="4">Uncharacterized protein</fullName>
    </submittedName>
</protein>
<keyword evidence="2" id="KW-0472">Membrane</keyword>
<dbReference type="AlphaFoldDB" id="A0A916U7C0"/>
<feature type="coiled-coil region" evidence="1">
    <location>
        <begin position="166"/>
        <end position="204"/>
    </location>
</feature>
<feature type="signal peptide" evidence="3">
    <location>
        <begin position="1"/>
        <end position="23"/>
    </location>
</feature>
<feature type="coiled-coil region" evidence="1">
    <location>
        <begin position="73"/>
        <end position="114"/>
    </location>
</feature>
<accession>A0A916U7C0</accession>
<gene>
    <name evidence="4" type="ORF">GCM10011387_14320</name>
</gene>
<evidence type="ECO:0000256" key="1">
    <source>
        <dbReference type="SAM" id="Coils"/>
    </source>
</evidence>
<evidence type="ECO:0000313" key="4">
    <source>
        <dbReference type="EMBL" id="GGC61816.1"/>
    </source>
</evidence>
<dbReference type="RefSeq" id="WP_188626188.1">
    <property type="nucleotide sequence ID" value="NZ_BMIL01000004.1"/>
</dbReference>
<keyword evidence="1" id="KW-0175">Coiled coil</keyword>
<sequence>MRKFIPLFIAVLFFALNTNPVAAQQTAKDSVNTDPSLRGQYQSILSKSKNLNGFKVVNPARLNTFWKNVNDTLRTERRQLPALRKQIAEEQKSIADLKAQLSGKESALNSSNQRLDEITFMGISFSKGTYNTMVWTIILVLALALVIIILRSAKLLHEAKYRSSLYEEISAEYQSYKVKANEKEKKLARELQDERNKLDDYKSRGY</sequence>
<feature type="chain" id="PRO_5037943181" evidence="3">
    <location>
        <begin position="24"/>
        <end position="206"/>
    </location>
</feature>
<reference evidence="4" key="2">
    <citation type="submission" date="2020-09" db="EMBL/GenBank/DDBJ databases">
        <authorList>
            <person name="Sun Q."/>
            <person name="Zhou Y."/>
        </authorList>
    </citation>
    <scope>NUCLEOTIDE SEQUENCE</scope>
    <source>
        <strain evidence="4">CGMCC 1.15343</strain>
    </source>
</reference>
<evidence type="ECO:0000256" key="3">
    <source>
        <dbReference type="SAM" id="SignalP"/>
    </source>
</evidence>
<evidence type="ECO:0000313" key="5">
    <source>
        <dbReference type="Proteomes" id="UP000651668"/>
    </source>
</evidence>
<comment type="caution">
    <text evidence="4">The sequence shown here is derived from an EMBL/GenBank/DDBJ whole genome shotgun (WGS) entry which is preliminary data.</text>
</comment>
<evidence type="ECO:0000256" key="2">
    <source>
        <dbReference type="SAM" id="Phobius"/>
    </source>
</evidence>
<keyword evidence="2" id="KW-1133">Transmembrane helix</keyword>
<reference evidence="4" key="1">
    <citation type="journal article" date="2014" name="Int. J. Syst. Evol. Microbiol.">
        <title>Complete genome sequence of Corynebacterium casei LMG S-19264T (=DSM 44701T), isolated from a smear-ripened cheese.</title>
        <authorList>
            <consortium name="US DOE Joint Genome Institute (JGI-PGF)"/>
            <person name="Walter F."/>
            <person name="Albersmeier A."/>
            <person name="Kalinowski J."/>
            <person name="Ruckert C."/>
        </authorList>
    </citation>
    <scope>NUCLEOTIDE SEQUENCE</scope>
    <source>
        <strain evidence="4">CGMCC 1.15343</strain>
    </source>
</reference>
<keyword evidence="5" id="KW-1185">Reference proteome</keyword>
<keyword evidence="3" id="KW-0732">Signal</keyword>
<organism evidence="4 5">
    <name type="scientific">Pedobacter quisquiliarum</name>
    <dbReference type="NCBI Taxonomy" id="1834438"/>
    <lineage>
        <taxon>Bacteria</taxon>
        <taxon>Pseudomonadati</taxon>
        <taxon>Bacteroidota</taxon>
        <taxon>Sphingobacteriia</taxon>
        <taxon>Sphingobacteriales</taxon>
        <taxon>Sphingobacteriaceae</taxon>
        <taxon>Pedobacter</taxon>
    </lineage>
</organism>
<dbReference type="Proteomes" id="UP000651668">
    <property type="component" value="Unassembled WGS sequence"/>
</dbReference>
<keyword evidence="2" id="KW-0812">Transmembrane</keyword>
<name>A0A916U7C0_9SPHI</name>